<dbReference type="AlphaFoldDB" id="A0A1G4IAV0"/>
<dbReference type="Proteomes" id="UP000195570">
    <property type="component" value="Unassembled WGS sequence"/>
</dbReference>
<gene>
    <name evidence="2" type="ORF">TEOVI_000087600</name>
</gene>
<dbReference type="InterPro" id="IPR036872">
    <property type="entry name" value="CH_dom_sf"/>
</dbReference>
<evidence type="ECO:0000256" key="1">
    <source>
        <dbReference type="SAM" id="Coils"/>
    </source>
</evidence>
<comment type="caution">
    <text evidence="2">The sequence shown here is derived from an EMBL/GenBank/DDBJ whole genome shotgun (WGS) entry which is preliminary data.</text>
</comment>
<dbReference type="PANTHER" id="PTHR42180">
    <property type="entry name" value="HOMOLOGY DOMAIN-CONTAINING PROTEIN,PUTATIVE-RELATED"/>
    <property type="match status" value="1"/>
</dbReference>
<organism evidence="2 3">
    <name type="scientific">Trypanosoma equiperdum</name>
    <dbReference type="NCBI Taxonomy" id="5694"/>
    <lineage>
        <taxon>Eukaryota</taxon>
        <taxon>Discoba</taxon>
        <taxon>Euglenozoa</taxon>
        <taxon>Kinetoplastea</taxon>
        <taxon>Metakinetoplastina</taxon>
        <taxon>Trypanosomatida</taxon>
        <taxon>Trypanosomatidae</taxon>
        <taxon>Trypanosoma</taxon>
    </lineage>
</organism>
<sequence>MVTLGKKDLLRWAAETTGIRPCSKYRDLGDGAVLLALALHVFPTSFPSGFASAISYQGKDSAERNWDVLQNIMEQRQLPMHLFDRRAFSAGQARHCFNTLVLFYFLDRLKHNSHFCVDFANPVDPRVADFLQSPQSLTSIGKFSIPPSSSSPSPLVGASLCGGSAATVGIEQAGEDALVAVGSSPVGLVASGRPPLRMTSPQLADGGVSQSQLSRMHMLNTQLREELDNVRATSHLLLAQQRVIVATEIAAMTEQLEAQLLLLRQQRDHEIRRCLREVREEYDTLLNEIPSTTRSDASSFRVLSCSSGSNTSNTDGLGGLQRLFEGKFRNMQRELDMADSTIQQLRTAVNKQQERLEALEDRIRCICSSTPPVNNEECTGFINNILEPLFGVAPRAVVETVGLRLKYVFSRMDALRCEVQRLRGRDGSESEAIPVSSIGQGVGGANNASLRQSVGAEKPPLVDAGNFCYQTAGGGGRKADEVPPSISGVGISAGTRDGNFLACEGLRSKPRTLSMERTPLDTTTSPTIAFVAASGSTAVASDFGADEGDIFVVGGDAQPHKAKPTVPSSNSSVSLLSLEELERRKHEIMSKYGFSQ</sequence>
<keyword evidence="3" id="KW-1185">Reference proteome</keyword>
<evidence type="ECO:0000313" key="3">
    <source>
        <dbReference type="Proteomes" id="UP000195570"/>
    </source>
</evidence>
<name>A0A1G4IAV0_TRYEQ</name>
<evidence type="ECO:0000313" key="2">
    <source>
        <dbReference type="EMBL" id="SCU69310.1"/>
    </source>
</evidence>
<keyword evidence="1" id="KW-0175">Coiled coil</keyword>
<dbReference type="PANTHER" id="PTHR42180:SF4">
    <property type="entry name" value="CALPONIN-HOMOLOGY (CH) DOMAIN-CONTAINING PROTEIN"/>
    <property type="match status" value="1"/>
</dbReference>
<reference evidence="2" key="1">
    <citation type="submission" date="2016-09" db="EMBL/GenBank/DDBJ databases">
        <authorList>
            <person name="Hebert L."/>
            <person name="Moumen B."/>
        </authorList>
    </citation>
    <scope>NUCLEOTIDE SEQUENCE [LARGE SCALE GENOMIC DNA]</scope>
    <source>
        <strain evidence="2">OVI</strain>
    </source>
</reference>
<protein>
    <recommendedName>
        <fullName evidence="4">Calponin-homology (CH) domain-containing protein</fullName>
    </recommendedName>
</protein>
<dbReference type="EMBL" id="CZPT02001192">
    <property type="protein sequence ID" value="SCU69310.1"/>
    <property type="molecule type" value="Genomic_DNA"/>
</dbReference>
<accession>A0A1G4IAV0</accession>
<dbReference type="SUPFAM" id="SSF47576">
    <property type="entry name" value="Calponin-homology domain, CH-domain"/>
    <property type="match status" value="1"/>
</dbReference>
<dbReference type="GeneID" id="92374816"/>
<dbReference type="VEuPathDB" id="TriTrypDB:TEOVI_000087600"/>
<evidence type="ECO:0008006" key="4">
    <source>
        <dbReference type="Google" id="ProtNLM"/>
    </source>
</evidence>
<dbReference type="RefSeq" id="XP_067080299.1">
    <property type="nucleotide sequence ID" value="XM_067224198.1"/>
</dbReference>
<proteinExistence type="predicted"/>
<feature type="coiled-coil region" evidence="1">
    <location>
        <begin position="328"/>
        <end position="362"/>
    </location>
</feature>